<gene>
    <name evidence="2" type="primary">Aste57867_16307</name>
    <name evidence="1" type="ORF">As57867_016250</name>
    <name evidence="2" type="ORF">ASTE57867_16307</name>
</gene>
<evidence type="ECO:0000313" key="1">
    <source>
        <dbReference type="EMBL" id="KAF0692631.1"/>
    </source>
</evidence>
<reference evidence="2 3" key="1">
    <citation type="submission" date="2019-03" db="EMBL/GenBank/DDBJ databases">
        <authorList>
            <person name="Gaulin E."/>
            <person name="Dumas B."/>
        </authorList>
    </citation>
    <scope>NUCLEOTIDE SEQUENCE [LARGE SCALE GENOMIC DNA]</scope>
    <source>
        <strain evidence="2">CBS 568.67</strain>
    </source>
</reference>
<keyword evidence="3" id="KW-1185">Reference proteome</keyword>
<dbReference type="AlphaFoldDB" id="A0A485L563"/>
<dbReference type="EMBL" id="VJMH01005864">
    <property type="protein sequence ID" value="KAF0692631.1"/>
    <property type="molecule type" value="Genomic_DNA"/>
</dbReference>
<proteinExistence type="predicted"/>
<dbReference type="Proteomes" id="UP000332933">
    <property type="component" value="Unassembled WGS sequence"/>
</dbReference>
<dbReference type="EMBL" id="CAADRA010005885">
    <property type="protein sequence ID" value="VFT93083.1"/>
    <property type="molecule type" value="Genomic_DNA"/>
</dbReference>
<name>A0A485L563_9STRA</name>
<accession>A0A485L563</accession>
<evidence type="ECO:0000313" key="2">
    <source>
        <dbReference type="EMBL" id="VFT93083.1"/>
    </source>
</evidence>
<sequence length="159" mass="17244">MKGSMAANLFQEKCTDGGWNSIIKDPLTFLGVCPPTEGPKSLLHQATVNQNQANNFAAAQRVAGQFVKRAACGVDSYGLNTLYSVPFDTVGHWAKHNGANDGVVDFDSCAAGLNQGAFGTSYTNGFYKASLNHVDLTFRNADGWWGDDRKPTKWFECTL</sequence>
<dbReference type="OrthoDB" id="69426at2759"/>
<protein>
    <submittedName>
        <fullName evidence="2">Aste57867_16307 protein</fullName>
    </submittedName>
</protein>
<evidence type="ECO:0000313" key="3">
    <source>
        <dbReference type="Proteomes" id="UP000332933"/>
    </source>
</evidence>
<organism evidence="2 3">
    <name type="scientific">Aphanomyces stellatus</name>
    <dbReference type="NCBI Taxonomy" id="120398"/>
    <lineage>
        <taxon>Eukaryota</taxon>
        <taxon>Sar</taxon>
        <taxon>Stramenopiles</taxon>
        <taxon>Oomycota</taxon>
        <taxon>Saprolegniomycetes</taxon>
        <taxon>Saprolegniales</taxon>
        <taxon>Verrucalvaceae</taxon>
        <taxon>Aphanomyces</taxon>
    </lineage>
</organism>
<reference evidence="1" key="2">
    <citation type="submission" date="2019-06" db="EMBL/GenBank/DDBJ databases">
        <title>Genomics analysis of Aphanomyces spp. identifies a new class of oomycete effector associated with host adaptation.</title>
        <authorList>
            <person name="Gaulin E."/>
        </authorList>
    </citation>
    <scope>NUCLEOTIDE SEQUENCE</scope>
    <source>
        <strain evidence="1">CBS 578.67</strain>
    </source>
</reference>